<dbReference type="AlphaFoldDB" id="A0A1C3ZJB2"/>
<accession>A0A1C3ZJB2</accession>
<dbReference type="EMBL" id="FMBE01000010">
    <property type="protein sequence ID" value="SCB82346.1"/>
    <property type="molecule type" value="Genomic_DNA"/>
</dbReference>
<organism evidence="1 2">
    <name type="scientific">Bacillus wiedmannii</name>
    <dbReference type="NCBI Taxonomy" id="1890302"/>
    <lineage>
        <taxon>Bacteria</taxon>
        <taxon>Bacillati</taxon>
        <taxon>Bacillota</taxon>
        <taxon>Bacilli</taxon>
        <taxon>Bacillales</taxon>
        <taxon>Bacillaceae</taxon>
        <taxon>Bacillus</taxon>
        <taxon>Bacillus cereus group</taxon>
    </lineage>
</organism>
<gene>
    <name evidence="1" type="ORF">BC05F1_00360</name>
</gene>
<reference evidence="2" key="1">
    <citation type="submission" date="2016-08" db="EMBL/GenBank/DDBJ databases">
        <authorList>
            <person name="Loux V."/>
            <person name="Rue O."/>
        </authorList>
    </citation>
    <scope>NUCLEOTIDE SEQUENCE [LARGE SCALE GENOMIC DNA]</scope>
    <source>
        <strain evidence="2">INRA Bc05-F1</strain>
    </source>
</reference>
<evidence type="ECO:0000313" key="2">
    <source>
        <dbReference type="Proteomes" id="UP000196052"/>
    </source>
</evidence>
<protein>
    <submittedName>
        <fullName evidence="1">Uncharacterized protein</fullName>
    </submittedName>
</protein>
<proteinExistence type="predicted"/>
<dbReference type="Proteomes" id="UP000196052">
    <property type="component" value="Unassembled WGS sequence"/>
</dbReference>
<name>A0A1C3ZJB2_9BACI</name>
<evidence type="ECO:0000313" key="1">
    <source>
        <dbReference type="EMBL" id="SCB82346.1"/>
    </source>
</evidence>
<sequence>MNAGKERWHTFCNEKRK</sequence>